<dbReference type="VEuPathDB" id="AmoebaDB:DDB_G0279025"/>
<dbReference type="AlphaFoldDB" id="Q54XD6"/>
<accession>Q54XD6</accession>
<dbReference type="KEGG" id="ddi:DDB_G0279025"/>
<evidence type="ECO:0000313" key="1">
    <source>
        <dbReference type="EMBL" id="EAL67934.1"/>
    </source>
</evidence>
<name>Q54XD6_DICDI</name>
<reference evidence="1 2" key="1">
    <citation type="journal article" date="2005" name="Nature">
        <title>The genome of the social amoeba Dictyostelium discoideum.</title>
        <authorList>
            <consortium name="The Dictyostelium discoideum Sequencing Consortium"/>
            <person name="Eichinger L."/>
            <person name="Pachebat J.A."/>
            <person name="Glockner G."/>
            <person name="Rajandream M.A."/>
            <person name="Sucgang R."/>
            <person name="Berriman M."/>
            <person name="Song J."/>
            <person name="Olsen R."/>
            <person name="Szafranski K."/>
            <person name="Xu Q."/>
            <person name="Tunggal B."/>
            <person name="Kummerfeld S."/>
            <person name="Madera M."/>
            <person name="Konfortov B.A."/>
            <person name="Rivero F."/>
            <person name="Bankier A.T."/>
            <person name="Lehmann R."/>
            <person name="Hamlin N."/>
            <person name="Davies R."/>
            <person name="Gaudet P."/>
            <person name="Fey P."/>
            <person name="Pilcher K."/>
            <person name="Chen G."/>
            <person name="Saunders D."/>
            <person name="Sodergren E."/>
            <person name="Davis P."/>
            <person name="Kerhornou A."/>
            <person name="Nie X."/>
            <person name="Hall N."/>
            <person name="Anjard C."/>
            <person name="Hemphill L."/>
            <person name="Bason N."/>
            <person name="Farbrother P."/>
            <person name="Desany B."/>
            <person name="Just E."/>
            <person name="Morio T."/>
            <person name="Rost R."/>
            <person name="Churcher C."/>
            <person name="Cooper J."/>
            <person name="Haydock S."/>
            <person name="van Driessche N."/>
            <person name="Cronin A."/>
            <person name="Goodhead I."/>
            <person name="Muzny D."/>
            <person name="Mourier T."/>
            <person name="Pain A."/>
            <person name="Lu M."/>
            <person name="Harper D."/>
            <person name="Lindsay R."/>
            <person name="Hauser H."/>
            <person name="James K."/>
            <person name="Quiles M."/>
            <person name="Madan Babu M."/>
            <person name="Saito T."/>
            <person name="Buchrieser C."/>
            <person name="Wardroper A."/>
            <person name="Felder M."/>
            <person name="Thangavelu M."/>
            <person name="Johnson D."/>
            <person name="Knights A."/>
            <person name="Loulseged H."/>
            <person name="Mungall K."/>
            <person name="Oliver K."/>
            <person name="Price C."/>
            <person name="Quail M.A."/>
            <person name="Urushihara H."/>
            <person name="Hernandez J."/>
            <person name="Rabbinowitsch E."/>
            <person name="Steffen D."/>
            <person name="Sanders M."/>
            <person name="Ma J."/>
            <person name="Kohara Y."/>
            <person name="Sharp S."/>
            <person name="Simmonds M."/>
            <person name="Spiegler S."/>
            <person name="Tivey A."/>
            <person name="Sugano S."/>
            <person name="White B."/>
            <person name="Walker D."/>
            <person name="Woodward J."/>
            <person name="Winckler T."/>
            <person name="Tanaka Y."/>
            <person name="Shaulsky G."/>
            <person name="Schleicher M."/>
            <person name="Weinstock G."/>
            <person name="Rosenthal A."/>
            <person name="Cox E.C."/>
            <person name="Chisholm R.L."/>
            <person name="Gibbs R."/>
            <person name="Loomis W.F."/>
            <person name="Platzer M."/>
            <person name="Kay R.R."/>
            <person name="Williams J."/>
            <person name="Dear P.H."/>
            <person name="Noegel A.A."/>
            <person name="Barrell B."/>
            <person name="Kuspa A."/>
        </authorList>
    </citation>
    <scope>NUCLEOTIDE SEQUENCE [LARGE SCALE GENOMIC DNA]</scope>
    <source>
        <strain evidence="1 2">AX4</strain>
    </source>
</reference>
<proteinExistence type="predicted"/>
<protein>
    <submittedName>
        <fullName evidence="1">Uncharacterized protein</fullName>
    </submittedName>
</protein>
<sequence>MIKHCINIQSEKLGFKNKLHFYQKTMFYKGKSNLIFNWKKNV</sequence>
<gene>
    <name evidence="1" type="ORF">DDB_G0279025</name>
</gene>
<dbReference type="EMBL" id="AAFI02000026">
    <property type="protein sequence ID" value="EAL67934.1"/>
    <property type="molecule type" value="Genomic_DNA"/>
</dbReference>
<dbReference type="InParanoid" id="Q54XD6"/>
<dbReference type="GeneID" id="8621839"/>
<comment type="caution">
    <text evidence="1">The sequence shown here is derived from an EMBL/GenBank/DDBJ whole genome shotgun (WGS) entry which is preliminary data.</text>
</comment>
<dbReference type="PaxDb" id="44689-DDB0215307"/>
<dbReference type="HOGENOM" id="CLU_3261617_0_0_1"/>
<organism evidence="1 2">
    <name type="scientific">Dictyostelium discoideum</name>
    <name type="common">Social amoeba</name>
    <dbReference type="NCBI Taxonomy" id="44689"/>
    <lineage>
        <taxon>Eukaryota</taxon>
        <taxon>Amoebozoa</taxon>
        <taxon>Evosea</taxon>
        <taxon>Eumycetozoa</taxon>
        <taxon>Dictyostelia</taxon>
        <taxon>Dictyosteliales</taxon>
        <taxon>Dictyosteliaceae</taxon>
        <taxon>Dictyostelium</taxon>
    </lineage>
</organism>
<evidence type="ECO:0000313" key="2">
    <source>
        <dbReference type="Proteomes" id="UP000002195"/>
    </source>
</evidence>
<keyword evidence="2" id="KW-1185">Reference proteome</keyword>
<dbReference type="RefSeq" id="XP_641925.1">
    <property type="nucleotide sequence ID" value="XM_636833.1"/>
</dbReference>
<dbReference type="Proteomes" id="UP000002195">
    <property type="component" value="Unassembled WGS sequence"/>
</dbReference>